<dbReference type="InterPro" id="IPR015424">
    <property type="entry name" value="PyrdxlP-dep_Trfase"/>
</dbReference>
<keyword evidence="6" id="KW-0808">Transferase</keyword>
<dbReference type="InterPro" id="IPR015421">
    <property type="entry name" value="PyrdxlP-dep_Trfase_major"/>
</dbReference>
<dbReference type="SUPFAM" id="SSF53383">
    <property type="entry name" value="PLP-dependent transferases"/>
    <property type="match status" value="1"/>
</dbReference>
<proteinExistence type="predicted"/>
<dbReference type="EMBL" id="CP122539">
    <property type="protein sequence ID" value="WGH74223.1"/>
    <property type="molecule type" value="Genomic_DNA"/>
</dbReference>
<dbReference type="PROSITE" id="PS50075">
    <property type="entry name" value="CARRIER"/>
    <property type="match status" value="1"/>
</dbReference>
<dbReference type="InterPro" id="IPR049704">
    <property type="entry name" value="Aminotrans_3_PPA_site"/>
</dbReference>
<dbReference type="InterPro" id="IPR009081">
    <property type="entry name" value="PP-bd_ACP"/>
</dbReference>
<keyword evidence="7" id="KW-1185">Reference proteome</keyword>
<keyword evidence="3" id="KW-0597">Phosphoprotein</keyword>
<keyword evidence="6" id="KW-0032">Aminotransferase</keyword>
<dbReference type="GO" id="GO:0008483">
    <property type="term" value="F:transaminase activity"/>
    <property type="evidence" value="ECO:0007669"/>
    <property type="project" value="UniProtKB-KW"/>
</dbReference>
<dbReference type="InterPro" id="IPR036736">
    <property type="entry name" value="ACP-like_sf"/>
</dbReference>
<dbReference type="Gene3D" id="1.10.1200.10">
    <property type="entry name" value="ACP-like"/>
    <property type="match status" value="1"/>
</dbReference>
<dbReference type="InterPro" id="IPR020806">
    <property type="entry name" value="PKS_PP-bd"/>
</dbReference>
<feature type="domain" description="Carrier" evidence="5">
    <location>
        <begin position="1"/>
        <end position="76"/>
    </location>
</feature>
<keyword evidence="4" id="KW-0663">Pyridoxal phosphate</keyword>
<evidence type="ECO:0000313" key="6">
    <source>
        <dbReference type="EMBL" id="WGH74223.1"/>
    </source>
</evidence>
<comment type="cofactor">
    <cofactor evidence="1">
        <name>pyridoxal 5'-phosphate</name>
        <dbReference type="ChEBI" id="CHEBI:597326"/>
    </cofactor>
</comment>
<evidence type="ECO:0000256" key="3">
    <source>
        <dbReference type="ARBA" id="ARBA00022553"/>
    </source>
</evidence>
<dbReference type="Pfam" id="PF00550">
    <property type="entry name" value="PP-binding"/>
    <property type="match status" value="1"/>
</dbReference>
<keyword evidence="2" id="KW-0596">Phosphopantetheine</keyword>
<dbReference type="InterPro" id="IPR005814">
    <property type="entry name" value="Aminotrans_3"/>
</dbReference>
<dbReference type="SUPFAM" id="SSF47336">
    <property type="entry name" value="ACP-like"/>
    <property type="match status" value="1"/>
</dbReference>
<protein>
    <submittedName>
        <fullName evidence="6">Aminotransferase class III-fold pyridoxal phosphate-dependent enzyme</fullName>
    </submittedName>
</protein>
<evidence type="ECO:0000256" key="2">
    <source>
        <dbReference type="ARBA" id="ARBA00022450"/>
    </source>
</evidence>
<dbReference type="RefSeq" id="WP_279650104.1">
    <property type="nucleotide sequence ID" value="NZ_CP122539.1"/>
</dbReference>
<accession>A0ABY8L1J5</accession>
<reference evidence="6 7" key="1">
    <citation type="submission" date="2023-04" db="EMBL/GenBank/DDBJ databases">
        <title>Tenacibaculum tangerinum sp. nov., isolated from sea tidal flat of South Korea.</title>
        <authorList>
            <person name="Lee S.H."/>
            <person name="Kim J.-J."/>
        </authorList>
    </citation>
    <scope>NUCLEOTIDE SEQUENCE [LARGE SCALE GENOMIC DNA]</scope>
    <source>
        <strain evidence="6 7">GRR-S3-23</strain>
    </source>
</reference>
<dbReference type="PANTHER" id="PTHR43713:SF3">
    <property type="entry name" value="GLUTAMATE-1-SEMIALDEHYDE 2,1-AMINOMUTASE 1, CHLOROPLASTIC-RELATED"/>
    <property type="match status" value="1"/>
</dbReference>
<evidence type="ECO:0000256" key="4">
    <source>
        <dbReference type="ARBA" id="ARBA00022898"/>
    </source>
</evidence>
<gene>
    <name evidence="6" type="ORF">P8625_08830</name>
</gene>
<dbReference type="Proteomes" id="UP001232001">
    <property type="component" value="Chromosome"/>
</dbReference>
<dbReference type="CDD" id="cd00610">
    <property type="entry name" value="OAT_like"/>
    <property type="match status" value="1"/>
</dbReference>
<dbReference type="Gene3D" id="3.90.1150.10">
    <property type="entry name" value="Aspartate Aminotransferase, domain 1"/>
    <property type="match status" value="1"/>
</dbReference>
<dbReference type="PROSITE" id="PS00600">
    <property type="entry name" value="AA_TRANSFER_CLASS_3"/>
    <property type="match status" value="1"/>
</dbReference>
<dbReference type="Pfam" id="PF00202">
    <property type="entry name" value="Aminotran_3"/>
    <property type="match status" value="1"/>
</dbReference>
<sequence length="646" mass="72779">MKLQENIRTLFADTMGYDAEDIELKVPLLEIGADSFTMMSVTRKIKETYGVAISMRDIFENINTIEKITSYVRENSEELPLEEIEEPVYAESKFQAEKTLPKIENNTVTKEFSQNYSFKKKPKEIKSFSRVSDVQSDKAHNGNFKTFTPRKMTFSQSGSTAVNGKNDDASTAWVDTKKAKELTPEQEIYLNEFIEEYSAKTLGSKRIAQESRPYLCNNRKSSSGFRVETKELLYPIVTNTSKGSKIWDVDNNEYVDIAMGFGSTLFGHNPDFLKKSLQEQIEKGYQIGPESELTAENARLIAETVNMDRVLFSNTGTEAVMTAIRIARAASGKKKIVVFQNSYHGHCDNVLVVPDIESDRFESKRMVPGIPESAIEDTLILPYGNVKALSFIEENAHDIAAVIVEPVRNYIGNKNPGEFLKNIREITKRKDIILVFDEVLVGFRLALGGAQEWFDIEADITTYGKAIAAGIPVGIVAGKSWCMDWVDGGYWSYGDDSAPIGNQTYTAGTFCKHPLAMTAVNAAIKEMLTKGPALQNELNERTEEMCIILDDIIAYHKVPLKVHRFGSNFRFSMSGNLSFAFQPLELDIFFYHVIKEGVYVWEGRTCFISTAHTDDDLNKIIDAVHNAIKKMKEAGFWAEKKRLNLN</sequence>
<evidence type="ECO:0000313" key="7">
    <source>
        <dbReference type="Proteomes" id="UP001232001"/>
    </source>
</evidence>
<dbReference type="SMART" id="SM00823">
    <property type="entry name" value="PKS_PP"/>
    <property type="match status" value="1"/>
</dbReference>
<dbReference type="PANTHER" id="PTHR43713">
    <property type="entry name" value="GLUTAMATE-1-SEMIALDEHYDE 2,1-AMINOMUTASE"/>
    <property type="match status" value="1"/>
</dbReference>
<dbReference type="Gene3D" id="3.40.640.10">
    <property type="entry name" value="Type I PLP-dependent aspartate aminotransferase-like (Major domain)"/>
    <property type="match status" value="1"/>
</dbReference>
<dbReference type="InterPro" id="IPR015422">
    <property type="entry name" value="PyrdxlP-dep_Trfase_small"/>
</dbReference>
<evidence type="ECO:0000256" key="1">
    <source>
        <dbReference type="ARBA" id="ARBA00001933"/>
    </source>
</evidence>
<evidence type="ECO:0000259" key="5">
    <source>
        <dbReference type="PROSITE" id="PS50075"/>
    </source>
</evidence>
<name>A0ABY8L1J5_9FLAO</name>
<organism evidence="6 7">
    <name type="scientific">Tenacibaculum tangerinum</name>
    <dbReference type="NCBI Taxonomy" id="3038772"/>
    <lineage>
        <taxon>Bacteria</taxon>
        <taxon>Pseudomonadati</taxon>
        <taxon>Bacteroidota</taxon>
        <taxon>Flavobacteriia</taxon>
        <taxon>Flavobacteriales</taxon>
        <taxon>Flavobacteriaceae</taxon>
        <taxon>Tenacibaculum</taxon>
    </lineage>
</organism>